<evidence type="ECO:0000256" key="1">
    <source>
        <dbReference type="SAM" id="Phobius"/>
    </source>
</evidence>
<evidence type="ECO:0000313" key="2">
    <source>
        <dbReference type="EMBL" id="NER30518.1"/>
    </source>
</evidence>
<proteinExistence type="predicted"/>
<keyword evidence="1" id="KW-0812">Transmembrane</keyword>
<reference evidence="2" key="1">
    <citation type="submission" date="2019-11" db="EMBL/GenBank/DDBJ databases">
        <title>Genomic insights into an expanded diversity of filamentous marine cyanobacteria reveals the extraordinary biosynthetic potential of Moorea and Okeania.</title>
        <authorList>
            <person name="Ferreira Leao T."/>
            <person name="Wang M."/>
            <person name="Moss N."/>
            <person name="Da Silva R."/>
            <person name="Sanders J."/>
            <person name="Nurk S."/>
            <person name="Gurevich A."/>
            <person name="Humphrey G."/>
            <person name="Reher R."/>
            <person name="Zhu Q."/>
            <person name="Belda-Ferre P."/>
            <person name="Glukhov E."/>
            <person name="Rex R."/>
            <person name="Dorrestein P.C."/>
            <person name="Knight R."/>
            <person name="Pevzner P."/>
            <person name="Gerwick W.H."/>
            <person name="Gerwick L."/>
        </authorList>
    </citation>
    <scope>NUCLEOTIDE SEQUENCE</scope>
    <source>
        <strain evidence="2">SIO1C4</strain>
    </source>
</reference>
<dbReference type="EMBL" id="JAAHFQ010000576">
    <property type="protein sequence ID" value="NER30518.1"/>
    <property type="molecule type" value="Genomic_DNA"/>
</dbReference>
<accession>A0A6B3NMT2</accession>
<name>A0A6B3NMT2_9CYAN</name>
<feature type="transmembrane region" description="Helical" evidence="1">
    <location>
        <begin position="146"/>
        <end position="166"/>
    </location>
</feature>
<protein>
    <submittedName>
        <fullName evidence="2">Uncharacterized protein</fullName>
    </submittedName>
</protein>
<gene>
    <name evidence="2" type="ORF">F6J89_23580</name>
</gene>
<sequence length="198" mass="21281">MARKGGGSMSVSNQLAALQAQQLQRQQAMPHSGSGGGEVIDLYPTAIQATPGNIVATPQQQILQQSPQQQIIQPTMPRINPTSNLPIVYANTEVEPTVGLPKIWMPHTFYWNAGKFSPGNPWRLLHSLGACFSSWVYQPMGSFKSVGVILGIGIGGFFTIVGLFAWSTGKSVTVGAPERNVFDSAPVITEYLPTVDVD</sequence>
<comment type="caution">
    <text evidence="2">The sequence shown here is derived from an EMBL/GenBank/DDBJ whole genome shotgun (WGS) entry which is preliminary data.</text>
</comment>
<keyword evidence="1" id="KW-0472">Membrane</keyword>
<organism evidence="2">
    <name type="scientific">Symploca sp. SIO1C4</name>
    <dbReference type="NCBI Taxonomy" id="2607765"/>
    <lineage>
        <taxon>Bacteria</taxon>
        <taxon>Bacillati</taxon>
        <taxon>Cyanobacteriota</taxon>
        <taxon>Cyanophyceae</taxon>
        <taxon>Coleofasciculales</taxon>
        <taxon>Coleofasciculaceae</taxon>
        <taxon>Symploca</taxon>
    </lineage>
</organism>
<dbReference type="AlphaFoldDB" id="A0A6B3NMT2"/>
<keyword evidence="1" id="KW-1133">Transmembrane helix</keyword>